<dbReference type="InterPro" id="IPR051200">
    <property type="entry name" value="Host-pathogen_enzymatic-act"/>
</dbReference>
<proteinExistence type="predicted"/>
<accession>A0A0E3UZ94</accession>
<dbReference type="PANTHER" id="PTHR47197:SF3">
    <property type="entry name" value="DIHYDRO-HEME D1 DEHYDROGENASE"/>
    <property type="match status" value="1"/>
</dbReference>
<dbReference type="PROSITE" id="PS51257">
    <property type="entry name" value="PROKAR_LIPOPROTEIN"/>
    <property type="match status" value="1"/>
</dbReference>
<dbReference type="Pfam" id="PF01436">
    <property type="entry name" value="NHL"/>
    <property type="match status" value="1"/>
</dbReference>
<feature type="chain" id="PRO_5002413384" evidence="3">
    <location>
        <begin position="23"/>
        <end position="292"/>
    </location>
</feature>
<dbReference type="Proteomes" id="UP000033109">
    <property type="component" value="Chromosome"/>
</dbReference>
<protein>
    <submittedName>
        <fullName evidence="4">Gluconolaconase</fullName>
    </submittedName>
</protein>
<dbReference type="RefSeq" id="WP_046313337.1">
    <property type="nucleotide sequence ID" value="NZ_CBCSCY010000059.1"/>
</dbReference>
<dbReference type="KEGG" id="pko:PKOR_21145"/>
<keyword evidence="5" id="KW-1185">Reference proteome</keyword>
<dbReference type="PANTHER" id="PTHR47197">
    <property type="entry name" value="PROTEIN NIRF"/>
    <property type="match status" value="1"/>
</dbReference>
<dbReference type="EMBL" id="CP009621">
    <property type="protein sequence ID" value="AKD05121.1"/>
    <property type="molecule type" value="Genomic_DNA"/>
</dbReference>
<evidence type="ECO:0000313" key="5">
    <source>
        <dbReference type="Proteomes" id="UP000033109"/>
    </source>
</evidence>
<reference evidence="4 5" key="1">
    <citation type="journal article" date="2015" name="Sci. Rep.">
        <title>Unraveling adaptation of Pontibacter korlensis to radiation and infertility in desert through complete genome and comparative transcriptomic analysis.</title>
        <authorList>
            <person name="Dai J."/>
            <person name="Dai W."/>
            <person name="Qiu C."/>
            <person name="Yang Z."/>
            <person name="Zhang Y."/>
            <person name="Zhou M."/>
            <person name="Zhang L."/>
            <person name="Fang C."/>
            <person name="Gao Q."/>
            <person name="Yang Q."/>
            <person name="Li X."/>
            <person name="Wang Z."/>
            <person name="Wang Z."/>
            <person name="Jia Z."/>
            <person name="Chen X."/>
        </authorList>
    </citation>
    <scope>NUCLEOTIDE SEQUENCE [LARGE SCALE GENOMIC DNA]</scope>
    <source>
        <strain evidence="4 5">X14-1T</strain>
    </source>
</reference>
<dbReference type="SUPFAM" id="SSF101898">
    <property type="entry name" value="NHL repeat"/>
    <property type="match status" value="1"/>
</dbReference>
<dbReference type="STRING" id="400092.PKOR_21145"/>
<dbReference type="PATRIC" id="fig|400092.3.peg.4650"/>
<feature type="signal peptide" evidence="3">
    <location>
        <begin position="1"/>
        <end position="22"/>
    </location>
</feature>
<dbReference type="Gene3D" id="2.120.10.30">
    <property type="entry name" value="TolB, C-terminal domain"/>
    <property type="match status" value="1"/>
</dbReference>
<sequence length="292" mass="32368">MKKTILSGICSALFIIGLSSCSGGLFKAKAPVQLQEVWASDNTLKTPESVLFDPDRNLIYVTNINKDTRTSKDGDGFISTLSPEGEIQQLYWVTGLNDPHGMALHNNVLYVADIDEVVAISTQSGAVLGRYRADKARMLNGVAVDDSGNVYVTDTEEHRLYVLRNGRLTTWINNTKGKRPNGIFIQGNRMIVAFSGSAQVMLLDPETKRFSEWVDDVKAADGIDATGDGTYLISSWSGEIFYVDAQNRKWSLLNTSSQNMNTADIDYVEQRGLLLVPTYNDNRVVAYRLNPR</sequence>
<dbReference type="InterPro" id="IPR001258">
    <property type="entry name" value="NHL_repeat"/>
</dbReference>
<name>A0A0E3UZ94_9BACT</name>
<keyword evidence="3" id="KW-0732">Signal</keyword>
<evidence type="ECO:0000256" key="1">
    <source>
        <dbReference type="ARBA" id="ARBA00022737"/>
    </source>
</evidence>
<feature type="repeat" description="NHL" evidence="2">
    <location>
        <begin position="125"/>
        <end position="166"/>
    </location>
</feature>
<evidence type="ECO:0000256" key="2">
    <source>
        <dbReference type="PROSITE-ProRule" id="PRU00504"/>
    </source>
</evidence>
<organism evidence="4 5">
    <name type="scientific">Pontibacter korlensis</name>
    <dbReference type="NCBI Taxonomy" id="400092"/>
    <lineage>
        <taxon>Bacteria</taxon>
        <taxon>Pseudomonadati</taxon>
        <taxon>Bacteroidota</taxon>
        <taxon>Cytophagia</taxon>
        <taxon>Cytophagales</taxon>
        <taxon>Hymenobacteraceae</taxon>
        <taxon>Pontibacter</taxon>
    </lineage>
</organism>
<gene>
    <name evidence="4" type="ORF">PKOR_21145</name>
</gene>
<dbReference type="OrthoDB" id="7675395at2"/>
<dbReference type="AlphaFoldDB" id="A0A0E3UZ94"/>
<evidence type="ECO:0000313" key="4">
    <source>
        <dbReference type="EMBL" id="AKD05121.1"/>
    </source>
</evidence>
<dbReference type="InterPro" id="IPR011042">
    <property type="entry name" value="6-blade_b-propeller_TolB-like"/>
</dbReference>
<evidence type="ECO:0000256" key="3">
    <source>
        <dbReference type="SAM" id="SignalP"/>
    </source>
</evidence>
<dbReference type="HOGENOM" id="CLU_070070_0_1_10"/>
<dbReference type="PROSITE" id="PS51125">
    <property type="entry name" value="NHL"/>
    <property type="match status" value="1"/>
</dbReference>
<keyword evidence="1" id="KW-0677">Repeat</keyword>